<accession>A0A0G0KI51</accession>
<evidence type="ECO:0000256" key="6">
    <source>
        <dbReference type="SAM" id="Phobius"/>
    </source>
</evidence>
<feature type="transmembrane region" description="Helical" evidence="6">
    <location>
        <begin position="152"/>
        <end position="175"/>
    </location>
</feature>
<evidence type="ECO:0000256" key="3">
    <source>
        <dbReference type="ARBA" id="ARBA00022692"/>
    </source>
</evidence>
<keyword evidence="4 6" id="KW-1133">Transmembrane helix</keyword>
<protein>
    <submittedName>
        <fullName evidence="8">Internalization-related competence protein ComEC/Rec2 protein</fullName>
    </submittedName>
</protein>
<evidence type="ECO:0000256" key="1">
    <source>
        <dbReference type="ARBA" id="ARBA00004651"/>
    </source>
</evidence>
<dbReference type="Proteomes" id="UP000034738">
    <property type="component" value="Unassembled WGS sequence"/>
</dbReference>
<gene>
    <name evidence="8" type="ORF">US95_C0008G0005</name>
</gene>
<dbReference type="AlphaFoldDB" id="A0A0G0KI51"/>
<keyword evidence="2" id="KW-1003">Cell membrane</keyword>
<evidence type="ECO:0000259" key="7">
    <source>
        <dbReference type="Pfam" id="PF03772"/>
    </source>
</evidence>
<keyword evidence="3 6" id="KW-0812">Transmembrane</keyword>
<organism evidence="8 9">
    <name type="scientific">Candidatus Woesebacteria bacterium GW2011_GWB1_38_5</name>
    <dbReference type="NCBI Taxonomy" id="1618568"/>
    <lineage>
        <taxon>Bacteria</taxon>
        <taxon>Candidatus Woeseibacteriota</taxon>
    </lineage>
</organism>
<dbReference type="GO" id="GO:0005886">
    <property type="term" value="C:plasma membrane"/>
    <property type="evidence" value="ECO:0007669"/>
    <property type="project" value="UniProtKB-SubCell"/>
</dbReference>
<comment type="caution">
    <text evidence="8">The sequence shown here is derived from an EMBL/GenBank/DDBJ whole genome shotgun (WGS) entry which is preliminary data.</text>
</comment>
<dbReference type="InterPro" id="IPR004477">
    <property type="entry name" value="ComEC_N"/>
</dbReference>
<feature type="domain" description="ComEC/Rec2-related protein" evidence="7">
    <location>
        <begin position="131"/>
        <end position="241"/>
    </location>
</feature>
<evidence type="ECO:0000313" key="8">
    <source>
        <dbReference type="EMBL" id="KKQ75185.1"/>
    </source>
</evidence>
<feature type="transmembrane region" description="Helical" evidence="6">
    <location>
        <begin position="222"/>
        <end position="239"/>
    </location>
</feature>
<comment type="subcellular location">
    <subcellularLocation>
        <location evidence="1">Cell membrane</location>
        <topology evidence="1">Multi-pass membrane protein</topology>
    </subcellularLocation>
</comment>
<proteinExistence type="predicted"/>
<dbReference type="Pfam" id="PF03772">
    <property type="entry name" value="Competence"/>
    <property type="match status" value="1"/>
</dbReference>
<keyword evidence="5 6" id="KW-0472">Membrane</keyword>
<feature type="transmembrane region" description="Helical" evidence="6">
    <location>
        <begin position="7"/>
        <end position="26"/>
    </location>
</feature>
<dbReference type="EMBL" id="LBUY01000008">
    <property type="protein sequence ID" value="KKQ75185.1"/>
    <property type="molecule type" value="Genomic_DNA"/>
</dbReference>
<evidence type="ECO:0000313" key="9">
    <source>
        <dbReference type="Proteomes" id="UP000034738"/>
    </source>
</evidence>
<evidence type="ECO:0000256" key="4">
    <source>
        <dbReference type="ARBA" id="ARBA00022989"/>
    </source>
</evidence>
<reference evidence="8 9" key="1">
    <citation type="journal article" date="2015" name="Nature">
        <title>rRNA introns, odd ribosomes, and small enigmatic genomes across a large radiation of phyla.</title>
        <authorList>
            <person name="Brown C.T."/>
            <person name="Hug L.A."/>
            <person name="Thomas B.C."/>
            <person name="Sharon I."/>
            <person name="Castelle C.J."/>
            <person name="Singh A."/>
            <person name="Wilkins M.J."/>
            <person name="Williams K.H."/>
            <person name="Banfield J.F."/>
        </authorList>
    </citation>
    <scope>NUCLEOTIDE SEQUENCE [LARGE SCALE GENOMIC DNA]</scope>
</reference>
<evidence type="ECO:0000256" key="2">
    <source>
        <dbReference type="ARBA" id="ARBA00022475"/>
    </source>
</evidence>
<dbReference type="PANTHER" id="PTHR30619">
    <property type="entry name" value="DNA INTERNALIZATION/COMPETENCE PROTEIN COMEC/REC2"/>
    <property type="match status" value="1"/>
</dbReference>
<dbReference type="InterPro" id="IPR052159">
    <property type="entry name" value="Competence_DNA_uptake"/>
</dbReference>
<sequence length="242" mass="27261">MSIRPIRLIGLISLIIIFFFRIFFYFSCLPNYPTGTKLRISARVSSEPVIYSDSQYLKLSGYKIYLPLYPRVYYGDRLVVEGVVEEGKLKKPKLIQINDKRGILFTFRQKLISFYERSLPADHSAIVAGVVIGSKSGIGEALWEKLKNSGTAHIVVASGMNVSMVSQFLIVSLIVFMPRRKVIVFALIGIWLYALISGFDAPIVRATVMGSMAFLAVETGRIYQSLRILLVTAMMLLFFKPI</sequence>
<evidence type="ECO:0000256" key="5">
    <source>
        <dbReference type="ARBA" id="ARBA00023136"/>
    </source>
</evidence>
<dbReference type="PANTHER" id="PTHR30619:SF1">
    <property type="entry name" value="RECOMBINATION PROTEIN 2"/>
    <property type="match status" value="1"/>
</dbReference>
<name>A0A0G0KI51_9BACT</name>
<feature type="transmembrane region" description="Helical" evidence="6">
    <location>
        <begin position="182"/>
        <end position="202"/>
    </location>
</feature>